<evidence type="ECO:0000256" key="1">
    <source>
        <dbReference type="ARBA" id="ARBA00022553"/>
    </source>
</evidence>
<dbReference type="PROSITE" id="PS50110">
    <property type="entry name" value="RESPONSE_REGULATORY"/>
    <property type="match status" value="1"/>
</dbReference>
<sequence>MRVLVVDRDPLFSRLIETKLKNWGHRVTVEHDGGAAYNLIAKEPFRMVVMDYDLPGMDGWEICRRIRNLRRPRYTYVLFYADFSEKNAVMACLEAGADSYLNKPLNSVEFRLSIRAYKRLLNLEDILLEGAGLDLSTGVINGASFRKFYEVA</sequence>
<keyword evidence="1" id="KW-0597">Phosphoprotein</keyword>
<dbReference type="InterPro" id="IPR001789">
    <property type="entry name" value="Sig_transdc_resp-reg_receiver"/>
</dbReference>
<dbReference type="PANTHER" id="PTHR44591">
    <property type="entry name" value="STRESS RESPONSE REGULATOR PROTEIN 1"/>
    <property type="match status" value="1"/>
</dbReference>
<proteinExistence type="predicted"/>
<evidence type="ECO:0000313" key="3">
    <source>
        <dbReference type="EMBL" id="SVB75968.1"/>
    </source>
</evidence>
<evidence type="ECO:0000259" key="2">
    <source>
        <dbReference type="PROSITE" id="PS50110"/>
    </source>
</evidence>
<dbReference type="AlphaFoldDB" id="A0A382GLE5"/>
<dbReference type="PANTHER" id="PTHR44591:SF3">
    <property type="entry name" value="RESPONSE REGULATORY DOMAIN-CONTAINING PROTEIN"/>
    <property type="match status" value="1"/>
</dbReference>
<accession>A0A382GLE5</accession>
<organism evidence="3">
    <name type="scientific">marine metagenome</name>
    <dbReference type="NCBI Taxonomy" id="408172"/>
    <lineage>
        <taxon>unclassified sequences</taxon>
        <taxon>metagenomes</taxon>
        <taxon>ecological metagenomes</taxon>
    </lineage>
</organism>
<gene>
    <name evidence="3" type="ORF">METZ01_LOCUS228822</name>
</gene>
<name>A0A382GLE5_9ZZZZ</name>
<dbReference type="InterPro" id="IPR050595">
    <property type="entry name" value="Bact_response_regulator"/>
</dbReference>
<dbReference type="GO" id="GO:0000160">
    <property type="term" value="P:phosphorelay signal transduction system"/>
    <property type="evidence" value="ECO:0007669"/>
    <property type="project" value="InterPro"/>
</dbReference>
<dbReference type="Pfam" id="PF00072">
    <property type="entry name" value="Response_reg"/>
    <property type="match status" value="1"/>
</dbReference>
<feature type="non-terminal residue" evidence="3">
    <location>
        <position position="152"/>
    </location>
</feature>
<dbReference type="EMBL" id="UINC01056209">
    <property type="protein sequence ID" value="SVB75968.1"/>
    <property type="molecule type" value="Genomic_DNA"/>
</dbReference>
<protein>
    <recommendedName>
        <fullName evidence="2">Response regulatory domain-containing protein</fullName>
    </recommendedName>
</protein>
<dbReference type="CDD" id="cd00156">
    <property type="entry name" value="REC"/>
    <property type="match status" value="1"/>
</dbReference>
<feature type="domain" description="Response regulatory" evidence="2">
    <location>
        <begin position="2"/>
        <end position="118"/>
    </location>
</feature>
<dbReference type="SUPFAM" id="SSF52172">
    <property type="entry name" value="CheY-like"/>
    <property type="match status" value="1"/>
</dbReference>
<dbReference type="SMART" id="SM00448">
    <property type="entry name" value="REC"/>
    <property type="match status" value="1"/>
</dbReference>
<dbReference type="InterPro" id="IPR011006">
    <property type="entry name" value="CheY-like_superfamily"/>
</dbReference>
<reference evidence="3" key="1">
    <citation type="submission" date="2018-05" db="EMBL/GenBank/DDBJ databases">
        <authorList>
            <person name="Lanie J.A."/>
            <person name="Ng W.-L."/>
            <person name="Kazmierczak K.M."/>
            <person name="Andrzejewski T.M."/>
            <person name="Davidsen T.M."/>
            <person name="Wayne K.J."/>
            <person name="Tettelin H."/>
            <person name="Glass J.I."/>
            <person name="Rusch D."/>
            <person name="Podicherti R."/>
            <person name="Tsui H.-C.T."/>
            <person name="Winkler M.E."/>
        </authorList>
    </citation>
    <scope>NUCLEOTIDE SEQUENCE</scope>
</reference>
<dbReference type="Gene3D" id="3.40.50.2300">
    <property type="match status" value="1"/>
</dbReference>